<feature type="disulfide bond" evidence="14">
    <location>
        <begin position="3499"/>
        <end position="3511"/>
    </location>
</feature>
<feature type="disulfide bond" evidence="14">
    <location>
        <begin position="2577"/>
        <end position="2595"/>
    </location>
</feature>
<evidence type="ECO:0000313" key="19">
    <source>
        <dbReference type="Proteomes" id="UP000594454"/>
    </source>
</evidence>
<feature type="domain" description="EGF-like" evidence="17">
    <location>
        <begin position="4181"/>
        <end position="4226"/>
    </location>
</feature>
<feature type="repeat" description="LDL-receptor class B" evidence="15">
    <location>
        <begin position="1623"/>
        <end position="1665"/>
    </location>
</feature>
<dbReference type="Pfam" id="PF14670">
    <property type="entry name" value="FXa_inhibition"/>
    <property type="match status" value="1"/>
</dbReference>
<feature type="repeat" description="LDL-receptor class B" evidence="15">
    <location>
        <begin position="1939"/>
        <end position="1988"/>
    </location>
</feature>
<dbReference type="InterPro" id="IPR023415">
    <property type="entry name" value="LDLR_class-A_CS"/>
</dbReference>
<feature type="disulfide bond" evidence="14">
    <location>
        <begin position="3705"/>
        <end position="3723"/>
    </location>
</feature>
<dbReference type="FunFam" id="2.10.25.10:FF:000009">
    <property type="entry name" value="Low-density lipoprotein receptor isoform 1"/>
    <property type="match status" value="1"/>
</dbReference>
<feature type="disulfide bond" evidence="14">
    <location>
        <begin position="3664"/>
        <end position="3682"/>
    </location>
</feature>
<dbReference type="InterPro" id="IPR009030">
    <property type="entry name" value="Growth_fac_rcpt_cys_sf"/>
</dbReference>
<dbReference type="InterPro" id="IPR000033">
    <property type="entry name" value="LDLR_classB_rpt"/>
</dbReference>
<dbReference type="Pfam" id="PF00008">
    <property type="entry name" value="EGF"/>
    <property type="match status" value="1"/>
</dbReference>
<dbReference type="FunFam" id="2.120.10.30:FF:000035">
    <property type="entry name" value="Low-density lipoprotein receptor-related protein 2"/>
    <property type="match status" value="1"/>
</dbReference>
<evidence type="ECO:0000256" key="6">
    <source>
        <dbReference type="ARBA" id="ARBA00022737"/>
    </source>
</evidence>
<dbReference type="InterPro" id="IPR000742">
    <property type="entry name" value="EGF"/>
</dbReference>
<feature type="domain" description="EGF-like" evidence="17">
    <location>
        <begin position="4430"/>
        <end position="4466"/>
    </location>
</feature>
<feature type="repeat" description="LDL-receptor class B" evidence="15">
    <location>
        <begin position="3155"/>
        <end position="3198"/>
    </location>
</feature>
<feature type="disulfide bond" evidence="14">
    <location>
        <begin position="926"/>
        <end position="944"/>
    </location>
</feature>
<feature type="domain" description="EGF-like" evidence="17">
    <location>
        <begin position="4334"/>
        <end position="4369"/>
    </location>
</feature>
<feature type="disulfide bond" evidence="14">
    <location>
        <begin position="2863"/>
        <end position="2875"/>
    </location>
</feature>
<feature type="disulfide bond" evidence="14">
    <location>
        <begin position="105"/>
        <end position="117"/>
    </location>
</feature>
<feature type="disulfide bond" evidence="14">
    <location>
        <begin position="1017"/>
        <end position="1032"/>
    </location>
</feature>
<dbReference type="CDD" id="cd00054">
    <property type="entry name" value="EGF_CA"/>
    <property type="match status" value="4"/>
</dbReference>
<dbReference type="PROSITE" id="PS51120">
    <property type="entry name" value="LDLRB"/>
    <property type="match status" value="13"/>
</dbReference>
<dbReference type="EMBL" id="LR899012">
    <property type="protein sequence ID" value="CAD7089367.1"/>
    <property type="molecule type" value="Genomic_DNA"/>
</dbReference>
<keyword evidence="3" id="KW-0254">Endocytosis</keyword>
<evidence type="ECO:0000256" key="11">
    <source>
        <dbReference type="ARBA" id="ARBA00023170"/>
    </source>
</evidence>
<accession>A0A7R8UYK3</accession>
<dbReference type="Pfam" id="PF00058">
    <property type="entry name" value="Ldl_recept_b"/>
    <property type="match status" value="7"/>
</dbReference>
<dbReference type="SUPFAM" id="SSF57184">
    <property type="entry name" value="Growth factor receptor domain"/>
    <property type="match status" value="2"/>
</dbReference>
<feature type="disulfide bond" evidence="13">
    <location>
        <begin position="4232"/>
        <end position="4242"/>
    </location>
</feature>
<dbReference type="InterPro" id="IPR049883">
    <property type="entry name" value="NOTCH1_EGF-like"/>
</dbReference>
<feature type="domain" description="EGF-like" evidence="17">
    <location>
        <begin position="178"/>
        <end position="215"/>
    </location>
</feature>
<dbReference type="GO" id="GO:0042562">
    <property type="term" value="F:hormone binding"/>
    <property type="evidence" value="ECO:0007669"/>
    <property type="project" value="TreeGrafter"/>
</dbReference>
<comment type="subcellular location">
    <subcellularLocation>
        <location evidence="1">Membrane</location>
        <topology evidence="1">Single-pass type I membrane protein</topology>
    </subcellularLocation>
</comment>
<feature type="repeat" description="LDL-receptor class B" evidence="15">
    <location>
        <begin position="1391"/>
        <end position="1440"/>
    </location>
</feature>
<dbReference type="FunFam" id="4.10.400.10:FF:000113">
    <property type="entry name" value="Low-density lipoprotein receptor-related protein 8"/>
    <property type="match status" value="1"/>
</dbReference>
<dbReference type="Gene3D" id="2.10.25.10">
    <property type="entry name" value="Laminin"/>
    <property type="match status" value="9"/>
</dbReference>
<dbReference type="PROSITE" id="PS01209">
    <property type="entry name" value="LDLRA_1"/>
    <property type="match status" value="12"/>
</dbReference>
<feature type="disulfide bond" evidence="14">
    <location>
        <begin position="3740"/>
        <end position="3752"/>
    </location>
</feature>
<evidence type="ECO:0000256" key="13">
    <source>
        <dbReference type="PROSITE-ProRule" id="PRU00076"/>
    </source>
</evidence>
<evidence type="ECO:0000256" key="14">
    <source>
        <dbReference type="PROSITE-ProRule" id="PRU00124"/>
    </source>
</evidence>
<dbReference type="PRINTS" id="PR00261">
    <property type="entry name" value="LDLRECEPTOR"/>
</dbReference>
<keyword evidence="4 16" id="KW-0812">Transmembrane</keyword>
<feature type="transmembrane region" description="Helical" evidence="16">
    <location>
        <begin position="4518"/>
        <end position="4543"/>
    </location>
</feature>
<feature type="domain" description="EGF-like" evidence="17">
    <location>
        <begin position="2983"/>
        <end position="3021"/>
    </location>
</feature>
<feature type="disulfide bond" evidence="14">
    <location>
        <begin position="1005"/>
        <end position="1023"/>
    </location>
</feature>
<evidence type="ECO:0000256" key="8">
    <source>
        <dbReference type="ARBA" id="ARBA00022989"/>
    </source>
</evidence>
<evidence type="ECO:0000256" key="9">
    <source>
        <dbReference type="ARBA" id="ARBA00023136"/>
    </source>
</evidence>
<feature type="disulfide bond" evidence="14">
    <location>
        <begin position="2536"/>
        <end position="2554"/>
    </location>
</feature>
<keyword evidence="12" id="KW-0325">Glycoprotein</keyword>
<dbReference type="Pfam" id="PF00057">
    <property type="entry name" value="Ldl_recept_a"/>
    <property type="match status" value="24"/>
</dbReference>
<evidence type="ECO:0000256" key="4">
    <source>
        <dbReference type="ARBA" id="ARBA00022692"/>
    </source>
</evidence>
<feature type="repeat" description="LDL-receptor class B" evidence="15">
    <location>
        <begin position="1302"/>
        <end position="1347"/>
    </location>
</feature>
<feature type="disulfide bond" evidence="14">
    <location>
        <begin position="3589"/>
        <end position="3607"/>
    </location>
</feature>
<dbReference type="Pfam" id="PF07645">
    <property type="entry name" value="EGF_CA"/>
    <property type="match status" value="2"/>
</dbReference>
<dbReference type="SMART" id="SM00181">
    <property type="entry name" value="EGF"/>
    <property type="match status" value="28"/>
</dbReference>
<dbReference type="SMART" id="SM00135">
    <property type="entry name" value="LY"/>
    <property type="match status" value="33"/>
</dbReference>
<feature type="disulfide bond" evidence="14">
    <location>
        <begin position="2695"/>
        <end position="2713"/>
    </location>
</feature>
<keyword evidence="2 13" id="KW-0245">EGF-like domain</keyword>
<feature type="disulfide bond" evidence="14">
    <location>
        <begin position="2926"/>
        <end position="2941"/>
    </location>
</feature>
<dbReference type="SMART" id="SM00179">
    <property type="entry name" value="EGF_CA"/>
    <property type="match status" value="9"/>
</dbReference>
<feature type="disulfide bond" evidence="14">
    <location>
        <begin position="3698"/>
        <end position="3710"/>
    </location>
</feature>
<keyword evidence="11" id="KW-0675">Receptor</keyword>
<feature type="disulfide bond" evidence="14">
    <location>
        <begin position="2613"/>
        <end position="2631"/>
    </location>
</feature>
<feature type="disulfide bond" evidence="14">
    <location>
        <begin position="874"/>
        <end position="886"/>
    </location>
</feature>
<dbReference type="GO" id="GO:0005509">
    <property type="term" value="F:calcium ion binding"/>
    <property type="evidence" value="ECO:0007669"/>
    <property type="project" value="InterPro"/>
</dbReference>
<feature type="disulfide bond" evidence="13">
    <location>
        <begin position="4456"/>
        <end position="4465"/>
    </location>
</feature>
<evidence type="ECO:0000256" key="5">
    <source>
        <dbReference type="ARBA" id="ARBA00022729"/>
    </source>
</evidence>
<dbReference type="PROSITE" id="PS50068">
    <property type="entry name" value="LDLRA_2"/>
    <property type="match status" value="30"/>
</dbReference>
<dbReference type="InParanoid" id="A0A7R8UYK3"/>
<feature type="disulfide bond" evidence="13">
    <location>
        <begin position="2987"/>
        <end position="2997"/>
    </location>
</feature>
<feature type="disulfide bond" evidence="14">
    <location>
        <begin position="3467"/>
        <end position="3485"/>
    </location>
</feature>
<feature type="disulfide bond" evidence="14">
    <location>
        <begin position="2914"/>
        <end position="2932"/>
    </location>
</feature>
<dbReference type="PANTHER" id="PTHR22722">
    <property type="entry name" value="LOW-DENSITY LIPOPROTEIN RECEPTOR-RELATED PROTEIN 2-RELATED"/>
    <property type="match status" value="1"/>
</dbReference>
<feature type="disulfide bond" evidence="13">
    <location>
        <begin position="4359"/>
        <end position="4368"/>
    </location>
</feature>
<dbReference type="SUPFAM" id="SSF57196">
    <property type="entry name" value="EGF/Laminin"/>
    <property type="match status" value="8"/>
</dbReference>
<dbReference type="PANTHER" id="PTHR22722:SF5">
    <property type="entry name" value="LOW-DENSITY LIPOPROTEIN RECEPTOR-RELATED PROTEIN 1B"/>
    <property type="match status" value="1"/>
</dbReference>
<feature type="disulfide bond" evidence="14">
    <location>
        <begin position="3460"/>
        <end position="3472"/>
    </location>
</feature>
<keyword evidence="8 16" id="KW-1133">Transmembrane helix</keyword>
<feature type="disulfide bond" evidence="14">
    <location>
        <begin position="2665"/>
        <end position="2680"/>
    </location>
</feature>
<dbReference type="CDD" id="cd00112">
    <property type="entry name" value="LDLa"/>
    <property type="match status" value="27"/>
</dbReference>
<feature type="domain" description="EGF-like" evidence="17">
    <location>
        <begin position="4389"/>
        <end position="4425"/>
    </location>
</feature>
<feature type="repeat" description="LDL-receptor class B" evidence="15">
    <location>
        <begin position="732"/>
        <end position="774"/>
    </location>
</feature>
<feature type="disulfide bond" evidence="13">
    <location>
        <begin position="182"/>
        <end position="192"/>
    </location>
</feature>
<feature type="disulfide bond" evidence="14">
    <location>
        <begin position="2825"/>
        <end position="2843"/>
    </location>
</feature>
<feature type="disulfide bond" evidence="14">
    <location>
        <begin position="3747"/>
        <end position="3765"/>
    </location>
</feature>
<feature type="disulfide bond" evidence="14">
    <location>
        <begin position="2570"/>
        <end position="2582"/>
    </location>
</feature>
<feature type="disulfide bond" evidence="14">
    <location>
        <begin position="29"/>
        <end position="47"/>
    </location>
</feature>
<feature type="disulfide bond" evidence="14">
    <location>
        <begin position="3582"/>
        <end position="3594"/>
    </location>
</feature>
<feature type="disulfide bond" evidence="14">
    <location>
        <begin position="1055"/>
        <end position="1070"/>
    </location>
</feature>
<feature type="repeat" description="LDL-receptor class B" evidence="15">
    <location>
        <begin position="3067"/>
        <end position="3111"/>
    </location>
</feature>
<feature type="disulfide bond" evidence="14">
    <location>
        <begin position="3640"/>
        <end position="3655"/>
    </location>
</feature>
<evidence type="ECO:0000259" key="17">
    <source>
        <dbReference type="PROSITE" id="PS50026"/>
    </source>
</evidence>
<feature type="repeat" description="LDL-receptor class B" evidence="15">
    <location>
        <begin position="1989"/>
        <end position="2030"/>
    </location>
</feature>
<feature type="disulfide bond" evidence="14">
    <location>
        <begin position="3384"/>
        <end position="3402"/>
    </location>
</feature>
<protein>
    <recommendedName>
        <fullName evidence="17">EGF-like domain-containing protein</fullName>
    </recommendedName>
</protein>
<evidence type="ECO:0000256" key="1">
    <source>
        <dbReference type="ARBA" id="ARBA00004479"/>
    </source>
</evidence>
<feature type="disulfide bond" evidence="13">
    <location>
        <begin position="4434"/>
        <end position="4444"/>
    </location>
</feature>
<dbReference type="PROSITE" id="PS01187">
    <property type="entry name" value="EGF_CA"/>
    <property type="match status" value="2"/>
</dbReference>
<evidence type="ECO:0000313" key="18">
    <source>
        <dbReference type="EMBL" id="CAD7089367.1"/>
    </source>
</evidence>
<proteinExistence type="predicted"/>
<feature type="disulfide bond" evidence="14">
    <location>
        <begin position="3759"/>
        <end position="3774"/>
    </location>
</feature>
<evidence type="ECO:0000256" key="10">
    <source>
        <dbReference type="ARBA" id="ARBA00023157"/>
    </source>
</evidence>
<feature type="domain" description="EGF-like" evidence="17">
    <location>
        <begin position="4228"/>
        <end position="4264"/>
    </location>
</feature>
<dbReference type="GO" id="GO:0016324">
    <property type="term" value="C:apical plasma membrane"/>
    <property type="evidence" value="ECO:0007669"/>
    <property type="project" value="TreeGrafter"/>
</dbReference>
<dbReference type="SUPFAM" id="SSF63825">
    <property type="entry name" value="YWTD domain"/>
    <property type="match status" value="8"/>
</dbReference>
<name>A0A7R8UYK3_HERIL</name>
<keyword evidence="10 13" id="KW-1015">Disulfide bond</keyword>
<dbReference type="Gene3D" id="4.10.400.10">
    <property type="entry name" value="Low-density Lipoprotein Receptor"/>
    <property type="match status" value="28"/>
</dbReference>
<dbReference type="FunFam" id="4.10.400.10:FF:000248">
    <property type="entry name" value="Uncharacterized protein, isoform B"/>
    <property type="match status" value="1"/>
</dbReference>
<evidence type="ECO:0000256" key="7">
    <source>
        <dbReference type="ARBA" id="ARBA00022837"/>
    </source>
</evidence>
<feature type="disulfide bond" evidence="13">
    <location>
        <begin position="4289"/>
        <end position="4298"/>
    </location>
</feature>
<dbReference type="Gene3D" id="2.120.10.30">
    <property type="entry name" value="TolB, C-terminal domain"/>
    <property type="match status" value="8"/>
</dbReference>
<feature type="disulfide bond" evidence="13">
    <location>
        <begin position="4254"/>
        <end position="4263"/>
    </location>
</feature>
<keyword evidence="9 16" id="KW-0472">Membrane</keyword>
<feature type="disulfide bond" evidence="14">
    <location>
        <begin position="2870"/>
        <end position="2888"/>
    </location>
</feature>
<feature type="disulfide bond" evidence="14">
    <location>
        <begin position="2818"/>
        <end position="2830"/>
    </location>
</feature>
<dbReference type="PROSITE" id="PS00022">
    <property type="entry name" value="EGF_1"/>
    <property type="match status" value="5"/>
</dbReference>
<keyword evidence="6" id="KW-0677">Repeat</keyword>
<keyword evidence="5" id="KW-0732">Signal</keyword>
<dbReference type="PROSITE" id="PS01186">
    <property type="entry name" value="EGF_2"/>
    <property type="match status" value="3"/>
</dbReference>
<evidence type="ECO:0000256" key="2">
    <source>
        <dbReference type="ARBA" id="ARBA00022536"/>
    </source>
</evidence>
<feature type="disulfide bond" evidence="14">
    <location>
        <begin position="3479"/>
        <end position="3494"/>
    </location>
</feature>
<feature type="repeat" description="LDL-receptor class B" evidence="15">
    <location>
        <begin position="3112"/>
        <end position="3154"/>
    </location>
</feature>
<dbReference type="SUPFAM" id="SSF57424">
    <property type="entry name" value="LDL receptor-like module"/>
    <property type="match status" value="27"/>
</dbReference>
<feature type="repeat" description="LDL-receptor class B" evidence="15">
    <location>
        <begin position="2394"/>
        <end position="2436"/>
    </location>
</feature>
<feature type="disulfide bond" evidence="14">
    <location>
        <begin position="938"/>
        <end position="953"/>
    </location>
</feature>
<feature type="disulfide bond" evidence="13">
    <location>
        <begin position="4338"/>
        <end position="4348"/>
    </location>
</feature>
<feature type="repeat" description="LDL-receptor class B" evidence="15">
    <location>
        <begin position="1348"/>
        <end position="1390"/>
    </location>
</feature>
<feature type="disulfide bond" evidence="14">
    <location>
        <begin position="1043"/>
        <end position="1061"/>
    </location>
</feature>
<feature type="disulfide bond" evidence="14">
    <location>
        <begin position="3601"/>
        <end position="3616"/>
    </location>
</feature>
<feature type="disulfide bond" evidence="14">
    <location>
        <begin position="1108"/>
        <end position="1123"/>
    </location>
</feature>
<evidence type="ECO:0000256" key="16">
    <source>
        <dbReference type="SAM" id="Phobius"/>
    </source>
</evidence>
<feature type="disulfide bond" evidence="14">
    <location>
        <begin position="2529"/>
        <end position="2541"/>
    </location>
</feature>
<evidence type="ECO:0000256" key="12">
    <source>
        <dbReference type="ARBA" id="ARBA00023180"/>
    </source>
</evidence>
<comment type="caution">
    <text evidence="13">Lacks conserved residue(s) required for the propagation of feature annotation.</text>
</comment>
<feature type="disulfide bond" evidence="14">
    <location>
        <begin position="3506"/>
        <end position="3524"/>
    </location>
</feature>
<dbReference type="FunCoup" id="A0A7R8UYK3">
    <property type="interactions" value="263"/>
</dbReference>
<dbReference type="FunFam" id="4.10.400.10:FF:000183">
    <property type="entry name" value="Prolow-density lipoprotein receptor-related protein 1"/>
    <property type="match status" value="1"/>
</dbReference>
<feature type="repeat" description="LDL-receptor class B" evidence="15">
    <location>
        <begin position="2349"/>
        <end position="2393"/>
    </location>
</feature>
<evidence type="ECO:0000256" key="3">
    <source>
        <dbReference type="ARBA" id="ARBA00022583"/>
    </source>
</evidence>
<dbReference type="InterPro" id="IPR036055">
    <property type="entry name" value="LDL_receptor-like_sf"/>
</dbReference>
<dbReference type="InterPro" id="IPR001881">
    <property type="entry name" value="EGF-like_Ca-bd_dom"/>
</dbReference>
<reference evidence="18 19" key="1">
    <citation type="submission" date="2020-11" db="EMBL/GenBank/DDBJ databases">
        <authorList>
            <person name="Wallbank WR R."/>
            <person name="Pardo Diaz C."/>
            <person name="Kozak K."/>
            <person name="Martin S."/>
            <person name="Jiggins C."/>
            <person name="Moest M."/>
            <person name="Warren A I."/>
            <person name="Generalovic N T."/>
            <person name="Byers J.R.P. K."/>
            <person name="Montejo-Kovacevich G."/>
            <person name="Yen C E."/>
        </authorList>
    </citation>
    <scope>NUCLEOTIDE SEQUENCE [LARGE SCALE GENOMIC DNA]</scope>
</reference>
<feature type="disulfide bond" evidence="13">
    <location>
        <begin position="4185"/>
        <end position="4195"/>
    </location>
</feature>
<dbReference type="InterPro" id="IPR002172">
    <property type="entry name" value="LDrepeatLR_classA_rpt"/>
</dbReference>
<dbReference type="InterPro" id="IPR000152">
    <property type="entry name" value="EGF-type_Asp/Asn_hydroxyl_site"/>
</dbReference>
<sequence length="4633" mass="519019">MTEDTLAILVLEPSYLDDTSCTHPSSFKCDNGQCIPLRWKCDSKFDCDDKSDEPAECGSAVECNPEQFQCVVSRKCIPKSWICDGDYDCGTYDHSDERNCSKTNCLPYQTECANGYCLDISKFCDGHADCDNDEHYCGNKTAACKTLNCSYKCTITTKGRPTCYCPPGRQPNGTLCQDFNECSIEGICDQICTNTPGSYTCSCVSGYKAVKNRCFAINVPITDNATLVFFTSNEVRLVNFKGMKNMSYNLPTNYKEVTEIEIYHRNRTACALYSDLSSRILRCHNIDSAIESWDVSLPEQFIGSFIIDHIRLDWISGNWYFLNTSPGCIVLCRNDMQYCSFLLETEINKPSSVALDPTKGFMFYSEWTPLLCRAGLDGSNRTVLVSQKIYYPFGLTLDLANEHVYWIDTYLDFVERVDYNGKNRWSLKKEPNTQYLLKSLYSIEIFENTIFVASWANKSVSSIDRFTAKPTRIVNNVEKASGLRVFHRQRQPEVAHPCRDRNGGCNQICIPMWKNNVAIAQCLCSPGYRLKTKQECVLVKHESFLLYATAGVTRIKGISLSANQTLPGGGNQETIVPVLNVETPVAFDYNVKEQLLYFRKNDEKTREFVIYSQRFDGTGRKRLLTTPDATIALAYDWISNYIYRSETNVIYVTDLKNTSLVRTLDINMDAMSLAVDPQRGVLYFSTWSEVSYSEGGAIMSIWLDGTHKEVLTNSSTNRIVWPISLNIDYMEKKLYWCDMKLNSIERMGLDGSDREILFQQVSFYPSSVAYHNEFVFWSEAYKKKVLRFHISTNASEVLSKMVTLAVEKHPVSNLKVFDNMTQTGMNDCVKTKCPGLCLYTPKGPVCKCPNGFSLNGNGSKCIPTINYEHPAVVCKDKFMCRSKKQCLDAKDLCDGVDDCQDGSDEDYSEKGPCNARTCDKELNFVCDLDRCLQRTLRCSDKSYCRDQTDQKDCHIHICNDNEFKCSQSKKCIPKAWVNDGEFDCGPTDFSDEVPLLLPKCEEFECRNSRCLLFVNACDGLDQCGDNSDEEDCDSYCGPNAKYCFPKGCYTEEHICDGIHDCFDFSDEINCTTVPKSDNHEETFSLDPCGKDEFQCAHFIDCIPQHLVCNGIVDCLDQSDERNCTEIHKPPPVNETVDCVYPDRICSITNKCIQVHQLCDGRIDCPDETDEGFRCAEKVCDHITACSHFCHNAPEGYVCSCPLHMFLRGNGNCSMEHSCEHWDTCSQICEPKGKTYNCKCLPGYTLQYDQFSCKSNNPDSPYVIFSNRQEIRGVDLKTSVVKNFYADLKNTIALDFLYLNDSIQIFWTDVIDDKIYRGFLVGESLTNIEAVVQSGLSTAEGLAVDWIGMNLYWIDSNLDQIEVSLVNGSFRRTLVAGEMESPRAIALDPREGLLFWTDWDENYPRIERCSMAGEDRKTITQVNQISGGGAWPNGLTLDYTQKRVYWVDARSDSIHTTKYDGSEPHLVTRDQETLSHPFAISLFENYVYWTDWRTNSVIRANKWNGTDIQVIQRTLTQPFGIQVLHSSRQPRDGINPCSKNNGGCSHLCLLSTNKTFKCACPHVMRLDMKDQKTCVPNEQILLFIMTSEIRGIDLMQPNHHTIPTISHTPQIAEPQSIDYTVSDSRLYWSDTQLNEIKTAGLSNGLIETVLNNDIQSPYGFAVDWISRSMFVSTGKEKCRIIACNLKGEYVTEILNDLYVVKSITLDPVRGTMYWSHADEEAKIFRIESSALDGSSRRELLTTNKSTHSLTIDFASNRLYFVYQNSGIISYLDLATYKVHNVLSSSEVMSISSVTVYNNSIYFPENIQSVIMSCDKTACSNLTTLRKNTNSVQATKMYFLGAQQGTNTCARNRGGCQHLCLAVSNVAHVCKCAIGYTQDATNATRCVGKDEFVLYSIMHELKGIDLYSKDVPIEHYESSKTLGPISLVSLATNIDYDYANDYLYWADNEKGTITRVHRDGTGRQVILQQGDQLDSKNSDWLGGIAVDWVAGNIYWSDQKRNYIEVARLNGSYRYVVLSNIEKPTILAVDPVAGLLFYVGDGIIGRTGLDGSQTFILVNQTKSVNNLLLDVDNQVVYWCETGRDVIMRADYDGNRKTTIKKSINHSSDNSVALGLIDNYLYWAETTYQKGIIKVAPLNNLSDSITLIKSEGNSLKDLKIFSKRIQKGTNLCAIDNGGCQELCLFNGTHPVCACSHGKVSADGRSCEDYDIFLIYSRGASIDSIHMSDHLNMNRPIGRIQNSTFMRNTIGLAFDYENSRIFYSDIHLSSIVWVYFNGTNHTRIVSNQPTVEGITYDPINGQLYWTSNSDAAIRAINMKVAGTNVDNNVALVRQIVKLNSLDKPRGIAVEPCIAMVYWANWNAQAASIQRAYVSGTGLESIIKTDIRMPNALTIDYTERKLYWADARLDKIERADLDGSHRVVLAHSTPKHPFAMAVYGDLLFWTDWVLHAVIRANKYSGADVVFLRKDVGRPMGIAAVQNITQNCDGNLCHILNGGCEDVCTLDQYGAVKCECTHGVLAPDGYRCLSQNNDKCAKESFLCNSGECIPFQLTCDGVFHCIDGSDEKDSFCSVRACPEGFFMCTNRRCIIANQTCDGVQNCSDGTDELNCICPTGHFKCNIGYCIPASSRCDNAPDCPDASDEMHCTPRICEQGFFQCESTTACYMETWKCDGENDCWDMSDEANCTSIAKLECAVGQFRCANGHCISEKWHCDSEDDCLDGEPGKLSSDEIDCDIRCKYNEFKCDNTCLPSTWECDASADCQDGSDEGDHCAYRNCSEHMFKCKSSGKCISKAWVCDGDADCSEGEDELSSECSITVTGIGHCPPSSFSCSNGDCIESAYVCDGDADCAEGEDEYEDCEWSPLAHPNCTVDQFRCDNQACISKNLTCDSVNDCKDGSDESPDLCRNSTKVCSPPEFFRCNTGACVRASQLCDGRNDCMDYSDEASCGVNECLLSNMCQHKCIDLKIGYECSCHPGYEVSPNNPNACRDVNECETIHPCTQICINTIGSYHCSCKDGYLLKDKHVCKATSNETTKLIFSNRYYIRQVNMAGNSSILIHQLSNAVALDFEWKTKCLYWSDVTSELSTIKRQCGDENRTTLLHHSMLKNPDGLAVDWVAGNLYWCDKGLDTIEVSKLDGKYQKVLINKNLREPRAIAVDPFRRNIYWSDWGDSPYIGKAGMDGSNRKVIIRDKLGWPNALTISFETNELYWGDAREDFIAVSDLDGNNPRELLSRRTNPSLNLHHIFAIAVWEDRVYWTDWETKSIEYCNKHDGQNCSKLTTTIHRPMDLRVYHPYRQREIPNPCENANCSTLCVLSPDPPYYKCLCPENFVLEADGRSCRANCTPAHFQCASTYKCIPFYWKCDTQDDCGDRSDEHENCPKFVCEIGQYQCANSKCIHPRQICDGKNQCGDNSDELDCDQFTCFENDIKCGKSENSSAFCLDSSKKCDGQRNCPNGEDELECSKINCTANQFQCGSGSCIPLVWVCDGDTDCSDQSDEMSCGNRVCGTTEFKCKSGRCIPMLWKCDGEEDCIGGDDEPDSCNASMSHTCEPSYFMCKNNNKCIPGRWRCDYDDDCGDRSDEMDCVMRNCSESEFRCSNGKCIKHNFRCDGEMHCDDASDEQNCNITCLDGDFKCSVFNICINKIYKCDGDDDCPDGSDEVNCDCPSDHFLCADGKCILNRWRCDGWSDCADGSDETVEACANVPCHVNAYKCRNHKCIRKAALCDGVDDCGDNADESAEVCAALPKCRHDQFQCENDRCIPKKFRCDGQYNCIDGSDEMNCKAPVCAFGTCSHICTEKKLGNYNCKCAAGYEKGSKKNDTCYATGPDQILLLASEEEFRFILPQKYEGTTVMGFIQTGSLKIDVFDFYLSKSDLLVFWIDSHHNKIHTMKMHPLAESKDSQRFKRNFEDLVAFDIPNLDDPKSLAVDWVNAKLYIIDSKHNKIIATDLEGKSYISLVSTGMHPMDIVLDPETRLMIWSTMENGILVASMDGSNKKSLVEMDVGWPISMSIDYPTGRLYWADYRKGTIETCLLNGKDRHVVRRFPTNEKPQKIDVFEDSLYIKLYDQSIIKMNKFGNDNGTFLLKGYRSSDIAIVHPLKQNRNTTNPCKSNPCFEQNALCLLSPDNDSGFTCSCPSNLITTQVNGKSVCREFDSTTESCRLKCGSGHCKIVDHVPKCVCPPQFDGELCQHYRCSDYCFNRGVCNIEPVNEDSNIHDLPALTCTCPPDWTGPRCEISVPDCQSRCHNGGSCVIRANGAQKCECPPGFLGEKCEHCIHLSCQNGGVCRDTVTGQTQCDCPDGFQGKRCEVDACYNYCNGHGRCTVGITGPQCECDPGYWGKQCEADSCVRYCLNNGSCTDQHQGLSCICPERYIGKRCEIDRCQTANPPSLCDELTVPTRTPCSGVICENGGTCYAIQQVGVCNCTPPWNGLLCERNVGFDNPCNGYCSNGGICTVYDFSKPVCACIGEWQGPTCSDPPPCTEECGVCQSGSSINECMCDNGRISSCMSTSERLDKHAAVASKGTPKFLFILVIILSILILSISLFGGAILFLKKRRMAQPFSHARLTDNVEITNPMYLADIDDPPAFVHEDDKGNFANPVYESMYAGSTQDTEIVANSSIAPDERKGLLQDSHDEPNTQDIL</sequence>
<feature type="disulfide bond" evidence="14">
    <location>
        <begin position="3657"/>
        <end position="3669"/>
    </location>
</feature>
<feature type="disulfide bond" evidence="14">
    <location>
        <begin position="2589"/>
        <end position="2604"/>
    </location>
</feature>
<gene>
    <name evidence="18" type="ORF">HERILL_LOCUS11922</name>
</gene>
<organism evidence="18 19">
    <name type="scientific">Hermetia illucens</name>
    <name type="common">Black soldier fly</name>
    <dbReference type="NCBI Taxonomy" id="343691"/>
    <lineage>
        <taxon>Eukaryota</taxon>
        <taxon>Metazoa</taxon>
        <taxon>Ecdysozoa</taxon>
        <taxon>Arthropoda</taxon>
        <taxon>Hexapoda</taxon>
        <taxon>Insecta</taxon>
        <taxon>Pterygota</taxon>
        <taxon>Neoptera</taxon>
        <taxon>Endopterygota</taxon>
        <taxon>Diptera</taxon>
        <taxon>Brachycera</taxon>
        <taxon>Stratiomyomorpha</taxon>
        <taxon>Stratiomyidae</taxon>
        <taxon>Hermetiinae</taxon>
        <taxon>Hermetia</taxon>
    </lineage>
</organism>
<dbReference type="PROSITE" id="PS50026">
    <property type="entry name" value="EGF_3"/>
    <property type="match status" value="8"/>
</dbReference>
<dbReference type="Proteomes" id="UP000594454">
    <property type="component" value="Chromosome 4"/>
</dbReference>
<dbReference type="PROSITE" id="PS00010">
    <property type="entry name" value="ASX_HYDROXYL"/>
    <property type="match status" value="3"/>
</dbReference>
<evidence type="ECO:0000256" key="15">
    <source>
        <dbReference type="PROSITE-ProRule" id="PRU00461"/>
    </source>
</evidence>
<feature type="disulfide bond" evidence="14">
    <location>
        <begin position="2625"/>
        <end position="2640"/>
    </location>
</feature>
<feature type="disulfide bond" evidence="14">
    <location>
        <begin position="2688"/>
        <end position="2700"/>
    </location>
</feature>
<dbReference type="InterPro" id="IPR011042">
    <property type="entry name" value="6-blade_b-propeller_TolB-like"/>
</dbReference>
<dbReference type="GO" id="GO:0006898">
    <property type="term" value="P:receptor-mediated endocytosis"/>
    <property type="evidence" value="ECO:0007669"/>
    <property type="project" value="TreeGrafter"/>
</dbReference>
<keyword evidence="19" id="KW-1185">Reference proteome</keyword>
<dbReference type="GO" id="GO:0043235">
    <property type="term" value="C:receptor complex"/>
    <property type="evidence" value="ECO:0007669"/>
    <property type="project" value="TreeGrafter"/>
</dbReference>
<feature type="disulfide bond" evidence="14">
    <location>
        <begin position="3377"/>
        <end position="3389"/>
    </location>
</feature>
<feature type="disulfide bond" evidence="14">
    <location>
        <begin position="1036"/>
        <end position="1048"/>
    </location>
</feature>
<dbReference type="SMART" id="SM00192">
    <property type="entry name" value="LDLa"/>
    <property type="match status" value="31"/>
</dbReference>
<feature type="domain" description="EGF-like" evidence="17">
    <location>
        <begin position="4265"/>
        <end position="4299"/>
    </location>
</feature>
<dbReference type="OrthoDB" id="9990982at2759"/>
<dbReference type="InterPro" id="IPR051221">
    <property type="entry name" value="LDLR-related"/>
</dbReference>
<feature type="repeat" description="LDL-receptor class B" evidence="15">
    <location>
        <begin position="1441"/>
        <end position="1485"/>
    </location>
</feature>
<feature type="disulfide bond" evidence="13">
    <location>
        <begin position="4415"/>
        <end position="4424"/>
    </location>
</feature>
<feature type="disulfide bond" evidence="14">
    <location>
        <begin position="2606"/>
        <end position="2618"/>
    </location>
</feature>
<dbReference type="InterPro" id="IPR018097">
    <property type="entry name" value="EGF_Ca-bd_CS"/>
</dbReference>
<feature type="disulfide bond" evidence="14">
    <location>
        <begin position="3396"/>
        <end position="3411"/>
    </location>
</feature>
<dbReference type="FunFam" id="4.10.400.10:FF:000007">
    <property type="entry name" value="Low density lipoprotein receptor-related protein 1"/>
    <property type="match status" value="1"/>
</dbReference>
<feature type="disulfide bond" evidence="14">
    <location>
        <begin position="3440"/>
        <end position="3455"/>
    </location>
</feature>
<feature type="disulfide bond" evidence="14">
    <location>
        <begin position="112"/>
        <end position="130"/>
    </location>
</feature>
<feature type="disulfide bond" evidence="13">
    <location>
        <begin position="4216"/>
        <end position="4225"/>
    </location>
</feature>
<dbReference type="FunFam" id="2.120.10.30:FF:000241">
    <property type="entry name" value="Low-density lipoprotein receptor-related protein 6"/>
    <property type="match status" value="4"/>
</dbReference>
<keyword evidence="7" id="KW-0106">Calcium</keyword>
<feature type="disulfide bond" evidence="14">
    <location>
        <begin position="3562"/>
        <end position="3577"/>
    </location>
</feature>